<dbReference type="RefSeq" id="WP_103464249.1">
    <property type="nucleotide sequence ID" value="NZ_PPXC01000002.1"/>
</dbReference>
<protein>
    <recommendedName>
        <fullName evidence="3">Peptidase</fullName>
    </recommendedName>
</protein>
<organism evidence="1 2">
    <name type="scientific">Arthrobacter glacialis</name>
    <dbReference type="NCBI Taxonomy" id="1664"/>
    <lineage>
        <taxon>Bacteria</taxon>
        <taxon>Bacillati</taxon>
        <taxon>Actinomycetota</taxon>
        <taxon>Actinomycetes</taxon>
        <taxon>Micrococcales</taxon>
        <taxon>Micrococcaceae</taxon>
        <taxon>Arthrobacter</taxon>
    </lineage>
</organism>
<evidence type="ECO:0000313" key="2">
    <source>
        <dbReference type="Proteomes" id="UP000237061"/>
    </source>
</evidence>
<name>A0A2S4A0W9_ARTGL</name>
<gene>
    <name evidence="1" type="ORF">CVS27_02950</name>
</gene>
<dbReference type="AlphaFoldDB" id="A0A2S4A0W9"/>
<dbReference type="SUPFAM" id="SSF55486">
    <property type="entry name" value="Metalloproteases ('zincins'), catalytic domain"/>
    <property type="match status" value="1"/>
</dbReference>
<evidence type="ECO:0008006" key="3">
    <source>
        <dbReference type="Google" id="ProtNLM"/>
    </source>
</evidence>
<dbReference type="EMBL" id="PPXC01000002">
    <property type="protein sequence ID" value="POH74842.1"/>
    <property type="molecule type" value="Genomic_DNA"/>
</dbReference>
<proteinExistence type="predicted"/>
<dbReference type="Pfam" id="PF06262">
    <property type="entry name" value="Zincin_1"/>
    <property type="match status" value="1"/>
</dbReference>
<comment type="caution">
    <text evidence="1">The sequence shown here is derived from an EMBL/GenBank/DDBJ whole genome shotgun (WGS) entry which is preliminary data.</text>
</comment>
<reference evidence="1 2" key="1">
    <citation type="submission" date="2018-01" db="EMBL/GenBank/DDBJ databases">
        <title>Arthrobacter sp. nov., from glaciers in China.</title>
        <authorList>
            <person name="Liu Q."/>
            <person name="Xin Y.-H."/>
        </authorList>
    </citation>
    <scope>NUCLEOTIDE SEQUENCE [LARGE SCALE GENOMIC DNA]</scope>
    <source>
        <strain evidence="1 2">HLT2-12-2</strain>
    </source>
</reference>
<keyword evidence="2" id="KW-1185">Reference proteome</keyword>
<dbReference type="Proteomes" id="UP000237061">
    <property type="component" value="Unassembled WGS sequence"/>
</dbReference>
<dbReference type="InterPro" id="IPR010428">
    <property type="entry name" value="Zincin_1"/>
</dbReference>
<sequence>MQFNARDSEKSLTISLEPTVSADQDTSTAATDAVAGRSFVRRRRDRHGRGLRGSVLPESLPGARTRSEKFEDLVVDSVERLRGLWPDSLASVEYLIEEVPDQLEAIIASGAQAPLGKFNRAKAATGTSPAVPSSIAIYRHPVEVLCDNPGQIRELVHEVMVEQVAGLLNIDPDTVDPLFRKFRGH</sequence>
<evidence type="ECO:0000313" key="1">
    <source>
        <dbReference type="EMBL" id="POH74842.1"/>
    </source>
</evidence>
<dbReference type="Gene3D" id="3.30.2010.20">
    <property type="match status" value="1"/>
</dbReference>
<accession>A0A2S4A0W9</accession>
<dbReference type="CDD" id="cd12954">
    <property type="entry name" value="MMP_TTHA0227_like_1"/>
    <property type="match status" value="1"/>
</dbReference>
<dbReference type="InterPro" id="IPR038555">
    <property type="entry name" value="Zincin_1_sf"/>
</dbReference>